<feature type="transmembrane region" description="Helical" evidence="9">
    <location>
        <begin position="50"/>
        <end position="70"/>
    </location>
</feature>
<dbReference type="InterPro" id="IPR004563">
    <property type="entry name" value="Apolipo_AcylTrfase"/>
</dbReference>
<evidence type="ECO:0000256" key="7">
    <source>
        <dbReference type="ARBA" id="ARBA00023315"/>
    </source>
</evidence>
<evidence type="ECO:0000256" key="3">
    <source>
        <dbReference type="ARBA" id="ARBA00022679"/>
    </source>
</evidence>
<keyword evidence="5 9" id="KW-1133">Transmembrane helix</keyword>
<dbReference type="GO" id="GO:0042158">
    <property type="term" value="P:lipoprotein biosynthetic process"/>
    <property type="evidence" value="ECO:0007669"/>
    <property type="project" value="InterPro"/>
</dbReference>
<feature type="transmembrane region" description="Helical" evidence="9">
    <location>
        <begin position="142"/>
        <end position="168"/>
    </location>
</feature>
<feature type="transmembrane region" description="Helical" evidence="9">
    <location>
        <begin position="104"/>
        <end position="122"/>
    </location>
</feature>
<dbReference type="InterPro" id="IPR003010">
    <property type="entry name" value="C-N_Hydrolase"/>
</dbReference>
<evidence type="ECO:0000256" key="1">
    <source>
        <dbReference type="ARBA" id="ARBA00004651"/>
    </source>
</evidence>
<feature type="region of interest" description="Disordered" evidence="8">
    <location>
        <begin position="504"/>
        <end position="523"/>
    </location>
</feature>
<keyword evidence="2" id="KW-1003">Cell membrane</keyword>
<comment type="subcellular location">
    <subcellularLocation>
        <location evidence="1">Cell membrane</location>
        <topology evidence="1">Multi-pass membrane protein</topology>
    </subcellularLocation>
</comment>
<evidence type="ECO:0000256" key="6">
    <source>
        <dbReference type="ARBA" id="ARBA00023136"/>
    </source>
</evidence>
<dbReference type="Pfam" id="PF20154">
    <property type="entry name" value="LNT_N"/>
    <property type="match status" value="1"/>
</dbReference>
<dbReference type="GO" id="GO:0016410">
    <property type="term" value="F:N-acyltransferase activity"/>
    <property type="evidence" value="ECO:0007669"/>
    <property type="project" value="InterPro"/>
</dbReference>
<feature type="transmembrane region" description="Helical" evidence="9">
    <location>
        <begin position="180"/>
        <end position="200"/>
    </location>
</feature>
<protein>
    <submittedName>
        <fullName evidence="11">Unannotated protein</fullName>
    </submittedName>
</protein>
<keyword evidence="3" id="KW-0808">Transferase</keyword>
<keyword evidence="7" id="KW-0012">Acyltransferase</keyword>
<evidence type="ECO:0000256" key="2">
    <source>
        <dbReference type="ARBA" id="ARBA00022475"/>
    </source>
</evidence>
<keyword evidence="6 9" id="KW-0472">Membrane</keyword>
<gene>
    <name evidence="11" type="ORF">UFOPK2761_03195</name>
</gene>
<dbReference type="GO" id="GO:0005886">
    <property type="term" value="C:plasma membrane"/>
    <property type="evidence" value="ECO:0007669"/>
    <property type="project" value="UniProtKB-SubCell"/>
</dbReference>
<dbReference type="Gene3D" id="3.60.110.10">
    <property type="entry name" value="Carbon-nitrogen hydrolase"/>
    <property type="match status" value="1"/>
</dbReference>
<sequence>MAGERPIILTAAAGGATTALGFPPFDLPWLAPVGLAMLVLALREASATRAALLGAAHAAVFLGMTLWWLAEAISPFAWAAMVAAQSVWGALAGVAMVRVRRLHGWQLWAAGVFTAAESARAAVPWGGVPWGRLGYSAVDAPWSAWVAVIGVAATGTVVALLGCLIASVVEHATRRSLRGLVPAAAVVALVAVPAMARGVLVTPNQATGPVARIAIVQGELPGSGREVVANHRALTEVLVGQTRQLAASDTGRPAPDLVVWPENATAVDPTTDVVAGQAARAAVEAVGVPLLLGAVVDAPDPRYALNQSLLWDDGGVRASYTKQRLVPFGEYVPLRPLAERLSSRVAAIPRDMLPGGDPEPIGVGSFSVATALCFDVAYDDVLRRQVARGGDLVSVQTSNAMFLGTAQLEQQWQVSRARALELGRSVVVSSVNGISGAIAPDGSVLERLPVRVAGAIVLDVPLKTSQTWAVRLGAAPLRLTWIIISMALLVTFAQDRRACRRRCLPPTHAGSPPAMPLDRSDAT</sequence>
<dbReference type="PROSITE" id="PS50263">
    <property type="entry name" value="CN_HYDROLASE"/>
    <property type="match status" value="1"/>
</dbReference>
<dbReference type="InterPro" id="IPR045378">
    <property type="entry name" value="LNT_N"/>
</dbReference>
<organism evidence="11">
    <name type="scientific">freshwater metagenome</name>
    <dbReference type="NCBI Taxonomy" id="449393"/>
    <lineage>
        <taxon>unclassified sequences</taxon>
        <taxon>metagenomes</taxon>
        <taxon>ecological metagenomes</taxon>
    </lineage>
</organism>
<evidence type="ECO:0000256" key="9">
    <source>
        <dbReference type="SAM" id="Phobius"/>
    </source>
</evidence>
<dbReference type="SUPFAM" id="SSF56317">
    <property type="entry name" value="Carbon-nitrogen hydrolase"/>
    <property type="match status" value="1"/>
</dbReference>
<evidence type="ECO:0000256" key="4">
    <source>
        <dbReference type="ARBA" id="ARBA00022692"/>
    </source>
</evidence>
<reference evidence="11" key="1">
    <citation type="submission" date="2020-05" db="EMBL/GenBank/DDBJ databases">
        <authorList>
            <person name="Chiriac C."/>
            <person name="Salcher M."/>
            <person name="Ghai R."/>
            <person name="Kavagutti S V."/>
        </authorList>
    </citation>
    <scope>NUCLEOTIDE SEQUENCE</scope>
</reference>
<keyword evidence="4 9" id="KW-0812">Transmembrane</keyword>
<evidence type="ECO:0000256" key="8">
    <source>
        <dbReference type="SAM" id="MobiDB-lite"/>
    </source>
</evidence>
<dbReference type="PANTHER" id="PTHR38686:SF1">
    <property type="entry name" value="APOLIPOPROTEIN N-ACYLTRANSFERASE"/>
    <property type="match status" value="1"/>
</dbReference>
<evidence type="ECO:0000256" key="5">
    <source>
        <dbReference type="ARBA" id="ARBA00022989"/>
    </source>
</evidence>
<proteinExistence type="inferred from homology"/>
<dbReference type="PANTHER" id="PTHR38686">
    <property type="entry name" value="APOLIPOPROTEIN N-ACYLTRANSFERASE"/>
    <property type="match status" value="1"/>
</dbReference>
<dbReference type="NCBIfam" id="TIGR00546">
    <property type="entry name" value="lnt"/>
    <property type="match status" value="1"/>
</dbReference>
<feature type="transmembrane region" description="Helical" evidence="9">
    <location>
        <begin position="76"/>
        <end position="97"/>
    </location>
</feature>
<accession>A0A6J6V6A7</accession>
<feature type="domain" description="CN hydrolase" evidence="10">
    <location>
        <begin position="211"/>
        <end position="462"/>
    </location>
</feature>
<dbReference type="EMBL" id="CAEZYQ010000039">
    <property type="protein sequence ID" value="CAB4767712.1"/>
    <property type="molecule type" value="Genomic_DNA"/>
</dbReference>
<dbReference type="CDD" id="cd07571">
    <property type="entry name" value="ALP_N-acyl_transferase"/>
    <property type="match status" value="1"/>
</dbReference>
<feature type="transmembrane region" description="Helical" evidence="9">
    <location>
        <begin position="468"/>
        <end position="492"/>
    </location>
</feature>
<dbReference type="HAMAP" id="MF_01148">
    <property type="entry name" value="Lnt"/>
    <property type="match status" value="1"/>
</dbReference>
<dbReference type="Pfam" id="PF00795">
    <property type="entry name" value="CN_hydrolase"/>
    <property type="match status" value="1"/>
</dbReference>
<name>A0A6J6V6A7_9ZZZZ</name>
<dbReference type="AlphaFoldDB" id="A0A6J6V6A7"/>
<feature type="transmembrane region" description="Helical" evidence="9">
    <location>
        <begin position="27"/>
        <end position="43"/>
    </location>
</feature>
<evidence type="ECO:0000313" key="11">
    <source>
        <dbReference type="EMBL" id="CAB4767712.1"/>
    </source>
</evidence>
<evidence type="ECO:0000259" key="10">
    <source>
        <dbReference type="PROSITE" id="PS50263"/>
    </source>
</evidence>
<dbReference type="InterPro" id="IPR036526">
    <property type="entry name" value="C-N_Hydrolase_sf"/>
</dbReference>